<accession>X1H227</accession>
<dbReference type="AlphaFoldDB" id="X1H227"/>
<dbReference type="EMBL" id="BARU01005642">
    <property type="protein sequence ID" value="GAH39333.1"/>
    <property type="molecule type" value="Genomic_DNA"/>
</dbReference>
<organism evidence="1">
    <name type="scientific">marine sediment metagenome</name>
    <dbReference type="NCBI Taxonomy" id="412755"/>
    <lineage>
        <taxon>unclassified sequences</taxon>
        <taxon>metagenomes</taxon>
        <taxon>ecological metagenomes</taxon>
    </lineage>
</organism>
<name>X1H227_9ZZZZ</name>
<protein>
    <submittedName>
        <fullName evidence="1">Uncharacterized protein</fullName>
    </submittedName>
</protein>
<evidence type="ECO:0000313" key="1">
    <source>
        <dbReference type="EMBL" id="GAH39333.1"/>
    </source>
</evidence>
<reference evidence="1" key="1">
    <citation type="journal article" date="2014" name="Front. Microbiol.">
        <title>High frequency of phylogenetically diverse reductive dehalogenase-homologous genes in deep subseafloor sedimentary metagenomes.</title>
        <authorList>
            <person name="Kawai M."/>
            <person name="Futagami T."/>
            <person name="Toyoda A."/>
            <person name="Takaki Y."/>
            <person name="Nishi S."/>
            <person name="Hori S."/>
            <person name="Arai W."/>
            <person name="Tsubouchi T."/>
            <person name="Morono Y."/>
            <person name="Uchiyama I."/>
            <person name="Ito T."/>
            <person name="Fujiyama A."/>
            <person name="Inagaki F."/>
            <person name="Takami H."/>
        </authorList>
    </citation>
    <scope>NUCLEOTIDE SEQUENCE</scope>
    <source>
        <strain evidence="1">Expedition CK06-06</strain>
    </source>
</reference>
<feature type="non-terminal residue" evidence="1">
    <location>
        <position position="1"/>
    </location>
</feature>
<comment type="caution">
    <text evidence="1">The sequence shown here is derived from an EMBL/GenBank/DDBJ whole genome shotgun (WGS) entry which is preliminary data.</text>
</comment>
<proteinExistence type="predicted"/>
<sequence length="51" mass="5722">LRKESCGGTSPPSWLLNQWVAEGKFMPNLVCQHRGRLLLLPVDDDGKENSQ</sequence>
<gene>
    <name evidence="1" type="ORF">S03H2_11030</name>
</gene>